<dbReference type="Proteomes" id="UP000032675">
    <property type="component" value="Unassembled WGS sequence"/>
</dbReference>
<name>A0A0D6PUE8_KOMEU</name>
<protein>
    <submittedName>
        <fullName evidence="2">Uncharacterized protein</fullName>
    </submittedName>
</protein>
<feature type="region of interest" description="Disordered" evidence="1">
    <location>
        <begin position="1"/>
        <end position="31"/>
    </location>
</feature>
<reference evidence="2 3" key="1">
    <citation type="submission" date="2012-11" db="EMBL/GenBank/DDBJ databases">
        <title>Whole genome sequence of Gluconacetobacter europaeus NBRC3261.</title>
        <authorList>
            <person name="Azuma Y."/>
            <person name="Higashiura N."/>
            <person name="Hirakawa H."/>
            <person name="Matsushita K."/>
        </authorList>
    </citation>
    <scope>NUCLEOTIDE SEQUENCE [LARGE SCALE GENOMIC DNA]</scope>
    <source>
        <strain evidence="2 3">NBRC 3261</strain>
    </source>
</reference>
<evidence type="ECO:0000313" key="3">
    <source>
        <dbReference type="Proteomes" id="UP000032675"/>
    </source>
</evidence>
<dbReference type="AlphaFoldDB" id="A0A0D6PUE8"/>
<comment type="caution">
    <text evidence="2">The sequence shown here is derived from an EMBL/GenBank/DDBJ whole genome shotgun (WGS) entry which is preliminary data.</text>
</comment>
<organism evidence="2 3">
    <name type="scientific">Komagataeibacter europaeus NBRC 3261</name>
    <dbReference type="NCBI Taxonomy" id="1234669"/>
    <lineage>
        <taxon>Bacteria</taxon>
        <taxon>Pseudomonadati</taxon>
        <taxon>Pseudomonadota</taxon>
        <taxon>Alphaproteobacteria</taxon>
        <taxon>Acetobacterales</taxon>
        <taxon>Acetobacteraceae</taxon>
        <taxon>Komagataeibacter</taxon>
    </lineage>
</organism>
<sequence>MTDQTQPDAFEQGKAAATRGEPLIENPFDETLPAYEQWNKGWWAVRENDGDFDPFAEK</sequence>
<evidence type="ECO:0000313" key="2">
    <source>
        <dbReference type="EMBL" id="GAN94947.1"/>
    </source>
</evidence>
<evidence type="ECO:0000256" key="1">
    <source>
        <dbReference type="SAM" id="MobiDB-lite"/>
    </source>
</evidence>
<dbReference type="EMBL" id="BANI01000003">
    <property type="protein sequence ID" value="GAN94947.1"/>
    <property type="molecule type" value="Genomic_DNA"/>
</dbReference>
<accession>A0A0D6PUE8</accession>
<dbReference type="RefSeq" id="WP_010508918.1">
    <property type="nucleotide sequence ID" value="NZ_BANI01000003.1"/>
</dbReference>
<gene>
    <name evidence="2" type="ORF">Geu3261_0003_015</name>
</gene>
<proteinExistence type="predicted"/>